<dbReference type="EMBL" id="CM002927">
    <property type="protein sequence ID" value="KGN47141.1"/>
    <property type="molecule type" value="Genomic_DNA"/>
</dbReference>
<reference evidence="1 2" key="4">
    <citation type="journal article" date="2011" name="BMC Genomics">
        <title>RNA-Seq improves annotation of protein-coding genes in the cucumber genome.</title>
        <authorList>
            <person name="Li Z."/>
            <person name="Zhang Z."/>
            <person name="Yan P."/>
            <person name="Huang S."/>
            <person name="Fei Z."/>
            <person name="Lin K."/>
        </authorList>
    </citation>
    <scope>NUCLEOTIDE SEQUENCE [LARGE SCALE GENOMIC DNA]</scope>
    <source>
        <strain evidence="2">cv. 9930</strain>
    </source>
</reference>
<accession>A0A0A0KHA0</accession>
<dbReference type="AlphaFoldDB" id="A0A0A0KHA0"/>
<organism evidence="1 2">
    <name type="scientific">Cucumis sativus</name>
    <name type="common">Cucumber</name>
    <dbReference type="NCBI Taxonomy" id="3659"/>
    <lineage>
        <taxon>Eukaryota</taxon>
        <taxon>Viridiplantae</taxon>
        <taxon>Streptophyta</taxon>
        <taxon>Embryophyta</taxon>
        <taxon>Tracheophyta</taxon>
        <taxon>Spermatophyta</taxon>
        <taxon>Magnoliopsida</taxon>
        <taxon>eudicotyledons</taxon>
        <taxon>Gunneridae</taxon>
        <taxon>Pentapetalae</taxon>
        <taxon>rosids</taxon>
        <taxon>fabids</taxon>
        <taxon>Cucurbitales</taxon>
        <taxon>Cucurbitaceae</taxon>
        <taxon>Benincaseae</taxon>
        <taxon>Cucumis</taxon>
    </lineage>
</organism>
<gene>
    <name evidence="1" type="ORF">Csa_6G190320</name>
</gene>
<evidence type="ECO:0000313" key="1">
    <source>
        <dbReference type="EMBL" id="KGN47141.1"/>
    </source>
</evidence>
<reference evidence="1 2" key="1">
    <citation type="journal article" date="2009" name="Nat. Genet.">
        <title>The genome of the cucumber, Cucumis sativus L.</title>
        <authorList>
            <person name="Huang S."/>
            <person name="Li R."/>
            <person name="Zhang Z."/>
            <person name="Li L."/>
            <person name="Gu X."/>
            <person name="Fan W."/>
            <person name="Lucas W.J."/>
            <person name="Wang X."/>
            <person name="Xie B."/>
            <person name="Ni P."/>
            <person name="Ren Y."/>
            <person name="Zhu H."/>
            <person name="Li J."/>
            <person name="Lin K."/>
            <person name="Jin W."/>
            <person name="Fei Z."/>
            <person name="Li G."/>
            <person name="Staub J."/>
            <person name="Kilian A."/>
            <person name="van der Vossen E.A."/>
            <person name="Wu Y."/>
            <person name="Guo J."/>
            <person name="He J."/>
            <person name="Jia Z."/>
            <person name="Ren Y."/>
            <person name="Tian G."/>
            <person name="Lu Y."/>
            <person name="Ruan J."/>
            <person name="Qian W."/>
            <person name="Wang M."/>
            <person name="Huang Q."/>
            <person name="Li B."/>
            <person name="Xuan Z."/>
            <person name="Cao J."/>
            <person name="Asan"/>
            <person name="Wu Z."/>
            <person name="Zhang J."/>
            <person name="Cai Q."/>
            <person name="Bai Y."/>
            <person name="Zhao B."/>
            <person name="Han Y."/>
            <person name="Li Y."/>
            <person name="Li X."/>
            <person name="Wang S."/>
            <person name="Shi Q."/>
            <person name="Liu S."/>
            <person name="Cho W.K."/>
            <person name="Kim J.Y."/>
            <person name="Xu Y."/>
            <person name="Heller-Uszynska K."/>
            <person name="Miao H."/>
            <person name="Cheng Z."/>
            <person name="Zhang S."/>
            <person name="Wu J."/>
            <person name="Yang Y."/>
            <person name="Kang H."/>
            <person name="Li M."/>
            <person name="Liang H."/>
            <person name="Ren X."/>
            <person name="Shi Z."/>
            <person name="Wen M."/>
            <person name="Jian M."/>
            <person name="Yang H."/>
            <person name="Zhang G."/>
            <person name="Yang Z."/>
            <person name="Chen R."/>
            <person name="Liu S."/>
            <person name="Li J."/>
            <person name="Ma L."/>
            <person name="Liu H."/>
            <person name="Zhou Y."/>
            <person name="Zhao J."/>
            <person name="Fang X."/>
            <person name="Li G."/>
            <person name="Fang L."/>
            <person name="Li Y."/>
            <person name="Liu D."/>
            <person name="Zheng H."/>
            <person name="Zhang Y."/>
            <person name="Qin N."/>
            <person name="Li Z."/>
            <person name="Yang G."/>
            <person name="Yang S."/>
            <person name="Bolund L."/>
            <person name="Kristiansen K."/>
            <person name="Zheng H."/>
            <person name="Li S."/>
            <person name="Zhang X."/>
            <person name="Yang H."/>
            <person name="Wang J."/>
            <person name="Sun R."/>
            <person name="Zhang B."/>
            <person name="Jiang S."/>
            <person name="Wang J."/>
            <person name="Du Y."/>
            <person name="Li S."/>
        </authorList>
    </citation>
    <scope>NUCLEOTIDE SEQUENCE [LARGE SCALE GENOMIC DNA]</scope>
    <source>
        <strain evidence="2">cv. 9930</strain>
    </source>
</reference>
<keyword evidence="2" id="KW-1185">Reference proteome</keyword>
<protein>
    <submittedName>
        <fullName evidence="1">Uncharacterized protein</fullName>
    </submittedName>
</protein>
<reference evidence="1 2" key="3">
    <citation type="journal article" date="2010" name="BMC Genomics">
        <title>Transcriptome sequencing and comparative analysis of cucumber flowers with different sex types.</title>
        <authorList>
            <person name="Guo S."/>
            <person name="Zheng Y."/>
            <person name="Joung J.G."/>
            <person name="Liu S."/>
            <person name="Zhang Z."/>
            <person name="Crasta O.R."/>
            <person name="Sobral B.W."/>
            <person name="Xu Y."/>
            <person name="Huang S."/>
            <person name="Fei Z."/>
        </authorList>
    </citation>
    <scope>NUCLEOTIDE SEQUENCE [LARGE SCALE GENOMIC DNA]</scope>
    <source>
        <strain evidence="2">cv. 9930</strain>
    </source>
</reference>
<reference evidence="1 2" key="2">
    <citation type="journal article" date="2009" name="PLoS ONE">
        <title>An integrated genetic and cytogenetic map of the cucumber genome.</title>
        <authorList>
            <person name="Ren Y."/>
            <person name="Zhang Z."/>
            <person name="Liu J."/>
            <person name="Staub J.E."/>
            <person name="Han Y."/>
            <person name="Cheng Z."/>
            <person name="Li X."/>
            <person name="Lu J."/>
            <person name="Miao H."/>
            <person name="Kang H."/>
            <person name="Xie B."/>
            <person name="Gu X."/>
            <person name="Wang X."/>
            <person name="Du Y."/>
            <person name="Jin W."/>
            <person name="Huang S."/>
        </authorList>
    </citation>
    <scope>NUCLEOTIDE SEQUENCE [LARGE SCALE GENOMIC DNA]</scope>
    <source>
        <strain evidence="2">cv. 9930</strain>
    </source>
</reference>
<dbReference type="Gramene" id="KGN47141">
    <property type="protein sequence ID" value="KGN47141"/>
    <property type="gene ID" value="Csa_6G190320"/>
</dbReference>
<proteinExistence type="predicted"/>
<evidence type="ECO:0000313" key="2">
    <source>
        <dbReference type="Proteomes" id="UP000029981"/>
    </source>
</evidence>
<name>A0A0A0KHA0_CUCSA</name>
<dbReference type="Proteomes" id="UP000029981">
    <property type="component" value="Chromosome 6"/>
</dbReference>
<sequence>MYNIVMTSLTPSSNVNKAGSEMLFRLTQIWGLSEGWQILKRVLVFSQRVEIKIKLQKKLTKGTTRRRVDDKQLHAFI</sequence>